<feature type="non-terminal residue" evidence="1">
    <location>
        <position position="1"/>
    </location>
</feature>
<sequence>LGEAENTEAANKFLGMSLLRCEEDQRVWYTGFNIKSYYMGKIFSFRYLIKIRTKDNKKCHKNIYESINILLHNTLIQYPYIRSWRSNANFVS</sequence>
<reference evidence="1" key="1">
    <citation type="journal article" date="2023" name="IScience">
        <title>Live-bearing cockroach genome reveals convergent evolutionary mechanisms linked to viviparity in insects and beyond.</title>
        <authorList>
            <person name="Fouks B."/>
            <person name="Harrison M.C."/>
            <person name="Mikhailova A.A."/>
            <person name="Marchal E."/>
            <person name="English S."/>
            <person name="Carruthers M."/>
            <person name="Jennings E.C."/>
            <person name="Chiamaka E.L."/>
            <person name="Frigard R.A."/>
            <person name="Pippel M."/>
            <person name="Attardo G.M."/>
            <person name="Benoit J.B."/>
            <person name="Bornberg-Bauer E."/>
            <person name="Tobe S.S."/>
        </authorList>
    </citation>
    <scope>NUCLEOTIDE SEQUENCE</scope>
    <source>
        <strain evidence="1">Stay&amp;Tobe</strain>
    </source>
</reference>
<keyword evidence="2" id="KW-1185">Reference proteome</keyword>
<reference evidence="1" key="2">
    <citation type="submission" date="2023-05" db="EMBL/GenBank/DDBJ databases">
        <authorList>
            <person name="Fouks B."/>
        </authorList>
    </citation>
    <scope>NUCLEOTIDE SEQUENCE</scope>
    <source>
        <strain evidence="1">Stay&amp;Tobe</strain>
        <tissue evidence="1">Testes</tissue>
    </source>
</reference>
<organism evidence="1 2">
    <name type="scientific">Diploptera punctata</name>
    <name type="common">Pacific beetle cockroach</name>
    <dbReference type="NCBI Taxonomy" id="6984"/>
    <lineage>
        <taxon>Eukaryota</taxon>
        <taxon>Metazoa</taxon>
        <taxon>Ecdysozoa</taxon>
        <taxon>Arthropoda</taxon>
        <taxon>Hexapoda</taxon>
        <taxon>Insecta</taxon>
        <taxon>Pterygota</taxon>
        <taxon>Neoptera</taxon>
        <taxon>Polyneoptera</taxon>
        <taxon>Dictyoptera</taxon>
        <taxon>Blattodea</taxon>
        <taxon>Blaberoidea</taxon>
        <taxon>Blaberidae</taxon>
        <taxon>Diplopterinae</taxon>
        <taxon>Diploptera</taxon>
    </lineage>
</organism>
<dbReference type="Proteomes" id="UP001233999">
    <property type="component" value="Unassembled WGS sequence"/>
</dbReference>
<dbReference type="EMBL" id="JASPKZ010000013">
    <property type="protein sequence ID" value="KAJ9601485.1"/>
    <property type="molecule type" value="Genomic_DNA"/>
</dbReference>
<accession>A0AAD8AMJ8</accession>
<feature type="non-terminal residue" evidence="1">
    <location>
        <position position="92"/>
    </location>
</feature>
<dbReference type="AlphaFoldDB" id="A0AAD8AMJ8"/>
<evidence type="ECO:0000313" key="2">
    <source>
        <dbReference type="Proteomes" id="UP001233999"/>
    </source>
</evidence>
<proteinExistence type="predicted"/>
<evidence type="ECO:0000313" key="1">
    <source>
        <dbReference type="EMBL" id="KAJ9601485.1"/>
    </source>
</evidence>
<name>A0AAD8AMJ8_DIPPU</name>
<protein>
    <submittedName>
        <fullName evidence="1">Uncharacterized protein</fullName>
    </submittedName>
</protein>
<comment type="caution">
    <text evidence="1">The sequence shown here is derived from an EMBL/GenBank/DDBJ whole genome shotgun (WGS) entry which is preliminary data.</text>
</comment>
<gene>
    <name evidence="1" type="ORF">L9F63_000324</name>
</gene>